<comment type="caution">
    <text evidence="1">The sequence shown here is derived from an EMBL/GenBank/DDBJ whole genome shotgun (WGS) entry which is preliminary data.</text>
</comment>
<organism evidence="1 2">
    <name type="scientific">Streptomyces glaucosporus</name>
    <dbReference type="NCBI Taxonomy" id="284044"/>
    <lineage>
        <taxon>Bacteria</taxon>
        <taxon>Bacillati</taxon>
        <taxon>Actinomycetota</taxon>
        <taxon>Actinomycetes</taxon>
        <taxon>Kitasatosporales</taxon>
        <taxon>Streptomycetaceae</taxon>
        <taxon>Streptomyces</taxon>
    </lineage>
</organism>
<evidence type="ECO:0000313" key="1">
    <source>
        <dbReference type="EMBL" id="GAA2411610.1"/>
    </source>
</evidence>
<gene>
    <name evidence="1" type="ORF">GCM10010420_45740</name>
</gene>
<dbReference type="EMBL" id="BAAATJ010000026">
    <property type="protein sequence ID" value="GAA2411610.1"/>
    <property type="molecule type" value="Genomic_DNA"/>
</dbReference>
<dbReference type="Proteomes" id="UP001500058">
    <property type="component" value="Unassembled WGS sequence"/>
</dbReference>
<protein>
    <submittedName>
        <fullName evidence="1">Uncharacterized protein</fullName>
    </submittedName>
</protein>
<evidence type="ECO:0000313" key="2">
    <source>
        <dbReference type="Proteomes" id="UP001500058"/>
    </source>
</evidence>
<accession>A0ABP5VXB6</accession>
<reference evidence="2" key="1">
    <citation type="journal article" date="2019" name="Int. J. Syst. Evol. Microbiol.">
        <title>The Global Catalogue of Microorganisms (GCM) 10K type strain sequencing project: providing services to taxonomists for standard genome sequencing and annotation.</title>
        <authorList>
            <consortium name="The Broad Institute Genomics Platform"/>
            <consortium name="The Broad Institute Genome Sequencing Center for Infectious Disease"/>
            <person name="Wu L."/>
            <person name="Ma J."/>
        </authorList>
    </citation>
    <scope>NUCLEOTIDE SEQUENCE [LARGE SCALE GENOMIC DNA]</scope>
    <source>
        <strain evidence="2">JCM 6921</strain>
    </source>
</reference>
<sequence>MWLPRAVSVRVYEAPEPLVPRVTRPLYIPVPVPVWTPSHSASFFPVAASVTTWSSLGVPSSWTPVTRVSQARTGLPSAAQTTLRGAFSASAPAVSCAVAAFRADFSAAVADTSAVVLATLMRAEVALVTPRAPSFFSWTTRSPPRTGRPS</sequence>
<name>A0ABP5VXB6_9ACTN</name>
<proteinExistence type="predicted"/>
<keyword evidence="2" id="KW-1185">Reference proteome</keyword>